<dbReference type="PANTHER" id="PTHR36436">
    <property type="entry name" value="SLL5081 PROTEIN"/>
    <property type="match status" value="1"/>
</dbReference>
<dbReference type="RefSeq" id="WP_170179551.1">
    <property type="nucleotide sequence ID" value="NZ_RBIL01000002.1"/>
</dbReference>
<keyword evidence="1" id="KW-0732">Signal</keyword>
<evidence type="ECO:0000256" key="1">
    <source>
        <dbReference type="SAM" id="SignalP"/>
    </source>
</evidence>
<feature type="signal peptide" evidence="1">
    <location>
        <begin position="1"/>
        <end position="21"/>
    </location>
</feature>
<dbReference type="AlphaFoldDB" id="A0A660L553"/>
<feature type="chain" id="PRO_5025045917" evidence="1">
    <location>
        <begin position="22"/>
        <end position="288"/>
    </location>
</feature>
<dbReference type="Proteomes" id="UP000278962">
    <property type="component" value="Unassembled WGS sequence"/>
</dbReference>
<reference evidence="2 3" key="1">
    <citation type="submission" date="2018-10" db="EMBL/GenBank/DDBJ databases">
        <title>Genomic Encyclopedia of Archaeal and Bacterial Type Strains, Phase II (KMG-II): from individual species to whole genera.</title>
        <authorList>
            <person name="Goeker M."/>
        </authorList>
    </citation>
    <scope>NUCLEOTIDE SEQUENCE [LARGE SCALE GENOMIC DNA]</scope>
    <source>
        <strain evidence="2 3">DSM 14954</strain>
    </source>
</reference>
<name>A0A660L553_9ACTN</name>
<keyword evidence="3" id="KW-1185">Reference proteome</keyword>
<sequence length="288" mass="31685">MLRVLSSFLLLLLLAAPSARADGFREREVRDALTAAGFGKIASRVAGAARPVVTVDLAQRKREPAALGTSRFGGRPDLPAGAAWPMCKGEHQTFLAQIRVRELPGGARELRRLGGTLLFFTHVEFEEGERDYGLYGGECTTVLHARAGTTLRRTALPGDTLRMRPSRPRFTARPDVPDLALDKDTLMGPLHKVKVADWERWFEVRDLLRGKPRLEHVLLGYSRAPNGGDDCSERAERARDTWRHLFTIGPDDKLGFNVADAGALQILIAPADLRAGRVDRVCGVFDSA</sequence>
<evidence type="ECO:0000313" key="3">
    <source>
        <dbReference type="Proteomes" id="UP000278962"/>
    </source>
</evidence>
<gene>
    <name evidence="2" type="ORF">C8N24_6366</name>
</gene>
<dbReference type="EMBL" id="RBIL01000002">
    <property type="protein sequence ID" value="RKQ88324.1"/>
    <property type="molecule type" value="Genomic_DNA"/>
</dbReference>
<evidence type="ECO:0000313" key="2">
    <source>
        <dbReference type="EMBL" id="RKQ88324.1"/>
    </source>
</evidence>
<proteinExistence type="predicted"/>
<dbReference type="SUPFAM" id="SSF103032">
    <property type="entry name" value="Hypothetical protein YwqG"/>
    <property type="match status" value="1"/>
</dbReference>
<accession>A0A660L553</accession>
<protein>
    <submittedName>
        <fullName evidence="2">Uncharacterized protein YwqG</fullName>
    </submittedName>
</protein>
<dbReference type="Gene3D" id="2.30.320.10">
    <property type="entry name" value="YwqG-like"/>
    <property type="match status" value="1"/>
</dbReference>
<dbReference type="Pfam" id="PF09234">
    <property type="entry name" value="DUF1963"/>
    <property type="match status" value="1"/>
</dbReference>
<comment type="caution">
    <text evidence="2">The sequence shown here is derived from an EMBL/GenBank/DDBJ whole genome shotgun (WGS) entry which is preliminary data.</text>
</comment>
<dbReference type="PANTHER" id="PTHR36436:SF6">
    <property type="entry name" value="SLL5081 PROTEIN"/>
    <property type="match status" value="1"/>
</dbReference>
<dbReference type="InterPro" id="IPR015315">
    <property type="entry name" value="DUF1963"/>
</dbReference>
<organism evidence="2 3">
    <name type="scientific">Solirubrobacter pauli</name>
    <dbReference type="NCBI Taxonomy" id="166793"/>
    <lineage>
        <taxon>Bacteria</taxon>
        <taxon>Bacillati</taxon>
        <taxon>Actinomycetota</taxon>
        <taxon>Thermoleophilia</taxon>
        <taxon>Solirubrobacterales</taxon>
        <taxon>Solirubrobacteraceae</taxon>
        <taxon>Solirubrobacter</taxon>
    </lineage>
</organism>
<dbReference type="InterPro" id="IPR035948">
    <property type="entry name" value="YwqG-like_sf"/>
</dbReference>